<dbReference type="PRINTS" id="PR00190">
    <property type="entry name" value="ACTIN"/>
</dbReference>
<organism evidence="2">
    <name type="scientific">Arcella intermedia</name>
    <dbReference type="NCBI Taxonomy" id="1963864"/>
    <lineage>
        <taxon>Eukaryota</taxon>
        <taxon>Amoebozoa</taxon>
        <taxon>Tubulinea</taxon>
        <taxon>Elardia</taxon>
        <taxon>Arcellinida</taxon>
        <taxon>Sphaerothecina</taxon>
        <taxon>Arcellidae</taxon>
        <taxon>Arcella</taxon>
    </lineage>
</organism>
<dbReference type="SUPFAM" id="SSF53067">
    <property type="entry name" value="Actin-like ATPase domain"/>
    <property type="match status" value="2"/>
</dbReference>
<dbReference type="Gene3D" id="3.90.640.10">
    <property type="entry name" value="Actin, Chain A, domain 4"/>
    <property type="match status" value="1"/>
</dbReference>
<dbReference type="EMBL" id="GIBP01004546">
    <property type="protein sequence ID" value="NDV33515.1"/>
    <property type="molecule type" value="Transcribed_RNA"/>
</dbReference>
<reference evidence="2" key="1">
    <citation type="journal article" date="2020" name="J. Eukaryot. Microbiol.">
        <title>De novo Sequencing, Assembly and Annotation of the Transcriptome for the Free-Living Testate Amoeba Arcella intermedia.</title>
        <authorList>
            <person name="Ribeiro G.M."/>
            <person name="Porfirio-Sousa A.L."/>
            <person name="Maurer-Alcala X.X."/>
            <person name="Katz L.A."/>
            <person name="Lahr D.J.G."/>
        </authorList>
    </citation>
    <scope>NUCLEOTIDE SEQUENCE</scope>
</reference>
<dbReference type="Pfam" id="PF00022">
    <property type="entry name" value="Actin"/>
    <property type="match status" value="1"/>
</dbReference>
<name>A0A6B2L9C3_9EUKA</name>
<protein>
    <recommendedName>
        <fullName evidence="3">Actin</fullName>
    </recommendedName>
</protein>
<dbReference type="Gene3D" id="3.30.420.40">
    <property type="match status" value="2"/>
</dbReference>
<dbReference type="AlphaFoldDB" id="A0A6B2L9C3"/>
<dbReference type="GO" id="GO:0016192">
    <property type="term" value="P:vesicle-mediated transport"/>
    <property type="evidence" value="ECO:0007669"/>
    <property type="project" value="UniProtKB-ARBA"/>
</dbReference>
<dbReference type="FunFam" id="3.90.640.10:FF:000007">
    <property type="entry name" value="Actin like 7B"/>
    <property type="match status" value="1"/>
</dbReference>
<accession>A0A6B2L9C3</accession>
<proteinExistence type="inferred from homology"/>
<evidence type="ECO:0000256" key="1">
    <source>
        <dbReference type="RuleBase" id="RU000487"/>
    </source>
</evidence>
<comment type="similarity">
    <text evidence="1">Belongs to the actin family.</text>
</comment>
<dbReference type="FunFam" id="3.30.420.40:FF:000058">
    <property type="entry name" value="Putative actin-related protein 5"/>
    <property type="match status" value="1"/>
</dbReference>
<dbReference type="InterPro" id="IPR004000">
    <property type="entry name" value="Actin"/>
</dbReference>
<sequence length="255" mass="28333">MTQIMFETFNIPSLYIANQAVLGLYCSGRLTGIILDIGEGACHTVPIYEGHAIPHATNCLDFSGCDLTDYMVKMLNESGYPFSSSAEIQFACDIKESLGCVALDFDYEIQKGLAIQQEYRLPDGQVVYVGNERFRCGEALFQPSLIGSQCCGVHESLYDSIRKCDFDISKYILFGSVVLIGGSTLFPGIAERVQKELTALAPCSMRIKVVAPPERKYYSWIGGSVLGSLSTFPQIWIPKEEYEEIGPIIVHRRCY</sequence>
<dbReference type="GO" id="GO:0005856">
    <property type="term" value="C:cytoskeleton"/>
    <property type="evidence" value="ECO:0007669"/>
    <property type="project" value="UniProtKB-ARBA"/>
</dbReference>
<evidence type="ECO:0000313" key="2">
    <source>
        <dbReference type="EMBL" id="NDV33515.1"/>
    </source>
</evidence>
<dbReference type="InterPro" id="IPR043129">
    <property type="entry name" value="ATPase_NBD"/>
</dbReference>
<dbReference type="SMART" id="SM00268">
    <property type="entry name" value="ACTIN"/>
    <property type="match status" value="1"/>
</dbReference>
<evidence type="ECO:0008006" key="3">
    <source>
        <dbReference type="Google" id="ProtNLM"/>
    </source>
</evidence>
<dbReference type="PANTHER" id="PTHR11937">
    <property type="entry name" value="ACTIN"/>
    <property type="match status" value="1"/>
</dbReference>